<feature type="compositionally biased region" description="Basic residues" evidence="1">
    <location>
        <begin position="376"/>
        <end position="391"/>
    </location>
</feature>
<feature type="region of interest" description="Disordered" evidence="1">
    <location>
        <begin position="955"/>
        <end position="989"/>
    </location>
</feature>
<feature type="compositionally biased region" description="Pro residues" evidence="1">
    <location>
        <begin position="298"/>
        <end position="329"/>
    </location>
</feature>
<evidence type="ECO:0000313" key="2">
    <source>
        <dbReference type="EMBL" id="KAF0287384.1"/>
    </source>
</evidence>
<comment type="caution">
    <text evidence="2">The sequence shown here is derived from an EMBL/GenBank/DDBJ whole genome shotgun (WGS) entry which is preliminary data.</text>
</comment>
<feature type="compositionally biased region" description="Basic and acidic residues" evidence="1">
    <location>
        <begin position="335"/>
        <end position="375"/>
    </location>
</feature>
<organism evidence="2 3">
    <name type="scientific">Amphibalanus amphitrite</name>
    <name type="common">Striped barnacle</name>
    <name type="synonym">Balanus amphitrite</name>
    <dbReference type="NCBI Taxonomy" id="1232801"/>
    <lineage>
        <taxon>Eukaryota</taxon>
        <taxon>Metazoa</taxon>
        <taxon>Ecdysozoa</taxon>
        <taxon>Arthropoda</taxon>
        <taxon>Crustacea</taxon>
        <taxon>Multicrustacea</taxon>
        <taxon>Cirripedia</taxon>
        <taxon>Thoracica</taxon>
        <taxon>Thoracicalcarea</taxon>
        <taxon>Balanomorpha</taxon>
        <taxon>Balanoidea</taxon>
        <taxon>Balanidae</taxon>
        <taxon>Amphibalaninae</taxon>
        <taxon>Amphibalanus</taxon>
    </lineage>
</organism>
<feature type="region of interest" description="Disordered" evidence="1">
    <location>
        <begin position="1008"/>
        <end position="1072"/>
    </location>
</feature>
<evidence type="ECO:0000313" key="3">
    <source>
        <dbReference type="Proteomes" id="UP000440578"/>
    </source>
</evidence>
<feature type="compositionally biased region" description="Low complexity" evidence="1">
    <location>
        <begin position="1011"/>
        <end position="1046"/>
    </location>
</feature>
<feature type="compositionally biased region" description="Basic and acidic residues" evidence="1">
    <location>
        <begin position="502"/>
        <end position="521"/>
    </location>
</feature>
<feature type="compositionally biased region" description="Basic and acidic residues" evidence="1">
    <location>
        <begin position="731"/>
        <end position="753"/>
    </location>
</feature>
<feature type="compositionally biased region" description="Low complexity" evidence="1">
    <location>
        <begin position="644"/>
        <end position="658"/>
    </location>
</feature>
<accession>A0A6A4V741</accession>
<feature type="compositionally biased region" description="Basic and acidic residues" evidence="1">
    <location>
        <begin position="457"/>
        <end position="475"/>
    </location>
</feature>
<gene>
    <name evidence="2" type="ORF">FJT64_014181</name>
</gene>
<feature type="compositionally biased region" description="Low complexity" evidence="1">
    <location>
        <begin position="676"/>
        <end position="691"/>
    </location>
</feature>
<protein>
    <submittedName>
        <fullName evidence="2">Uncharacterized protein</fullName>
    </submittedName>
</protein>
<feature type="compositionally biased region" description="Basic and acidic residues" evidence="1">
    <location>
        <begin position="114"/>
        <end position="123"/>
    </location>
</feature>
<dbReference type="EMBL" id="VIIS01002194">
    <property type="protein sequence ID" value="KAF0287384.1"/>
    <property type="molecule type" value="Genomic_DNA"/>
</dbReference>
<feature type="compositionally biased region" description="Low complexity" evidence="1">
    <location>
        <begin position="961"/>
        <end position="978"/>
    </location>
</feature>
<feature type="compositionally biased region" description="Polar residues" evidence="1">
    <location>
        <begin position="1141"/>
        <end position="1151"/>
    </location>
</feature>
<feature type="region of interest" description="Disordered" evidence="1">
    <location>
        <begin position="44"/>
        <end position="872"/>
    </location>
</feature>
<feature type="compositionally biased region" description="Gly residues" evidence="1">
    <location>
        <begin position="1047"/>
        <end position="1059"/>
    </location>
</feature>
<dbReference type="AlphaFoldDB" id="A0A6A4V741"/>
<feature type="region of interest" description="Disordered" evidence="1">
    <location>
        <begin position="1210"/>
        <end position="1229"/>
    </location>
</feature>
<keyword evidence="3" id="KW-1185">Reference proteome</keyword>
<name>A0A6A4V741_AMPAM</name>
<evidence type="ECO:0000256" key="1">
    <source>
        <dbReference type="SAM" id="MobiDB-lite"/>
    </source>
</evidence>
<feature type="region of interest" description="Disordered" evidence="1">
    <location>
        <begin position="891"/>
        <end position="940"/>
    </location>
</feature>
<dbReference type="Proteomes" id="UP000440578">
    <property type="component" value="Unassembled WGS sequence"/>
</dbReference>
<feature type="compositionally biased region" description="Low complexity" evidence="1">
    <location>
        <begin position="125"/>
        <end position="137"/>
    </location>
</feature>
<feature type="compositionally biased region" description="Pro residues" evidence="1">
    <location>
        <begin position="408"/>
        <end position="425"/>
    </location>
</feature>
<dbReference type="OrthoDB" id="303107at2759"/>
<proteinExistence type="predicted"/>
<feature type="compositionally biased region" description="Polar residues" evidence="1">
    <location>
        <begin position="477"/>
        <end position="490"/>
    </location>
</feature>
<feature type="compositionally biased region" description="Basic and acidic residues" evidence="1">
    <location>
        <begin position="544"/>
        <end position="564"/>
    </location>
</feature>
<sequence>MSSILLRSKYTEMVVNIEREFRKAVHKYLDIEEEDGEEILIDVSQVQSKQRRNSRSPRPATLAVGKKRGRKPKAAAGDGVGKGRGRKKKQQMFIDYSDDELLSSPRSKPPTAEDTERLFDDLLKTTSSPPRVSTPPRAAEDLSKKKKKSKSRPPPPAPEPEPEPAEPPPEKVKKPSKATKRGSSGGAAAAKRAAERQQSKPIDSDVSDMDDDSFHDGLAEMSSRRRGRTAAPPSPAAPAPPPSPPPPPPPPAAAESDDDDDDDDSESGSPKKIIAQGRIFASKMRRKKAAERQTAPVKPTPPKPPTPKAAPPKPSSPKVAPPPPKPARQPSPEKQQAKRERSRHRSDSEEPDRPGTKNKDKGSKRSRSQSKDKKDSKRKKRKTHGKEKRSHSQASPEKDEDELVAPASPRPATPPSPARSPPPRSAEPELDDDEYATLPEPLPERRRSESGSDAEDELKPKEKRRDRIRPQDIMRQKNASMKESSDSKQASKPKPLFNSRSISKEENAKLGELISRVRESRGGGATLLSNGPGLTMGKVLGGLSDRDKSGEEVWEELVGKRLKAEPTLPSRRRSAEDDEPLRLIAEPEEGQELPVLKKTATPNLRAWFTAFRSKKDAEPTPPPTPAPKVKKPPPTPQREETKTVKPPATPSAASSSPKEATKKTEATKDSVKEKSPPASLASPGASASASAAREEPPKSDSPSTSSWKARAGSPQPPGPPPDFQYDDDELEKARLQVKAREAQRLESEKRRLESANSQSPAHPDAKSPFYQTSSESEKSPMTPGYGGIVSPAMDYQKSPAFSPKQPPTAPFSDATKYNGGVKPGFYQDMTQKTASPDKSPYRRPGSVASTHSPASVAGSPAYQPNSPQVGPAAAAAFSGYYGGAHKELGASAAAKSAGQLMSPPSRPAGPGRVAPTLPSPDPAALLHGRTTADDKPGFPFKKRVQADLALGGGQVYQPQSAAAQTPYQQNQQPTQQQAHSKSQLPTAAAYQQLPGNLGNISQLQQTMKAFQQHQQQQQQQQEQQQQQQQQPQAHQHQTQPQQPQQGGADGGGKASGGGKTPAVTTSSSSGLNLGGLGGLVPGAGYNPLLSSSFQASLGGGTYPYLGLGQSRSPQPAHQNFNQAHASLSQMGGQARAAAGSPHSSQASSLLTPSPFGAAARGHPLSSETVYQQYYRQQEELLLHHQAGAAMAMAMGAAAGGYPPGYPHLSSLRQAPGFQPPGGVSRSPFF</sequence>
<feature type="region of interest" description="Disordered" evidence="1">
    <location>
        <begin position="1125"/>
        <end position="1162"/>
    </location>
</feature>
<reference evidence="2 3" key="1">
    <citation type="submission" date="2019-07" db="EMBL/GenBank/DDBJ databases">
        <title>Draft genome assembly of a fouling barnacle, Amphibalanus amphitrite (Darwin, 1854): The first reference genome for Thecostraca.</title>
        <authorList>
            <person name="Kim W."/>
        </authorList>
    </citation>
    <scope>NUCLEOTIDE SEQUENCE [LARGE SCALE GENOMIC DNA]</scope>
    <source>
        <strain evidence="2">SNU_AA5</strain>
        <tissue evidence="2">Soma without cirri and trophi</tissue>
    </source>
</reference>
<feature type="compositionally biased region" description="Basic and acidic residues" evidence="1">
    <location>
        <begin position="659"/>
        <end position="675"/>
    </location>
</feature>
<feature type="compositionally biased region" description="Pro residues" evidence="1">
    <location>
        <begin position="619"/>
        <end position="636"/>
    </location>
</feature>
<feature type="compositionally biased region" description="Acidic residues" evidence="1">
    <location>
        <begin position="255"/>
        <end position="266"/>
    </location>
</feature>
<feature type="compositionally biased region" description="Pro residues" evidence="1">
    <location>
        <begin position="232"/>
        <end position="252"/>
    </location>
</feature>